<gene>
    <name evidence="2" type="ORF">JOE68_003149</name>
</gene>
<dbReference type="PROSITE" id="PS50943">
    <property type="entry name" value="HTH_CROC1"/>
    <property type="match status" value="1"/>
</dbReference>
<dbReference type="SUPFAM" id="SSF47413">
    <property type="entry name" value="lambda repressor-like DNA-binding domains"/>
    <property type="match status" value="1"/>
</dbReference>
<evidence type="ECO:0000313" key="3">
    <source>
        <dbReference type="Proteomes" id="UP001195724"/>
    </source>
</evidence>
<dbReference type="CDD" id="cd00093">
    <property type="entry name" value="HTH_XRE"/>
    <property type="match status" value="1"/>
</dbReference>
<dbReference type="InterPro" id="IPR010982">
    <property type="entry name" value="Lambda_DNA-bd_dom_sf"/>
</dbReference>
<name>A0ABS2S8M9_9PSEU</name>
<evidence type="ECO:0000259" key="1">
    <source>
        <dbReference type="PROSITE" id="PS50943"/>
    </source>
</evidence>
<dbReference type="InterPro" id="IPR001387">
    <property type="entry name" value="Cro/C1-type_HTH"/>
</dbReference>
<dbReference type="Pfam" id="PF13560">
    <property type="entry name" value="HTH_31"/>
    <property type="match status" value="1"/>
</dbReference>
<dbReference type="SMART" id="SM00530">
    <property type="entry name" value="HTH_XRE"/>
    <property type="match status" value="1"/>
</dbReference>
<evidence type="ECO:0000313" key="2">
    <source>
        <dbReference type="EMBL" id="MBM7812284.1"/>
    </source>
</evidence>
<dbReference type="EMBL" id="JAFBCL010000001">
    <property type="protein sequence ID" value="MBM7812284.1"/>
    <property type="molecule type" value="Genomic_DNA"/>
</dbReference>
<dbReference type="InterPro" id="IPR043917">
    <property type="entry name" value="DUF5753"/>
</dbReference>
<sequence>MGTARPTIERLQLGLALTRLRTGANRSQGEAAEAIGRSGGRLSQVENGKGGLGPDELIKLLDFYGVRGPERETILALGAAARRRAPRRAYVDNLPEPFQRLSELQAAAREIDWYECGVIPGLVQSPDYVRAIMALSNSIHWEDSAEETGERIAYRQEHQRRVLEASEPKDISVVFTEDSLDHVIGGPSVMRGQVLHLLQLAERHPTLSIRIVPTTAVDNPALGGGLVVLNFPHATPVTFAAVLHGPYTFYDQPRDIEPMQRLFRRVEELALSRDDTRALLINRIEEGRR</sequence>
<organism evidence="2 3">
    <name type="scientific">Saccharothrix algeriensis</name>
    <dbReference type="NCBI Taxonomy" id="173560"/>
    <lineage>
        <taxon>Bacteria</taxon>
        <taxon>Bacillati</taxon>
        <taxon>Actinomycetota</taxon>
        <taxon>Actinomycetes</taxon>
        <taxon>Pseudonocardiales</taxon>
        <taxon>Pseudonocardiaceae</taxon>
        <taxon>Saccharothrix</taxon>
    </lineage>
</organism>
<keyword evidence="3" id="KW-1185">Reference proteome</keyword>
<dbReference type="Proteomes" id="UP001195724">
    <property type="component" value="Unassembled WGS sequence"/>
</dbReference>
<proteinExistence type="predicted"/>
<dbReference type="Pfam" id="PF19054">
    <property type="entry name" value="DUF5753"/>
    <property type="match status" value="1"/>
</dbReference>
<feature type="domain" description="HTH cro/C1-type" evidence="1">
    <location>
        <begin position="17"/>
        <end position="71"/>
    </location>
</feature>
<reference evidence="2 3" key="1">
    <citation type="submission" date="2021-01" db="EMBL/GenBank/DDBJ databases">
        <title>Sequencing the genomes of 1000 actinobacteria strains.</title>
        <authorList>
            <person name="Klenk H.-P."/>
        </authorList>
    </citation>
    <scope>NUCLEOTIDE SEQUENCE [LARGE SCALE GENOMIC DNA]</scope>
    <source>
        <strain evidence="2 3">DSM 44581</strain>
    </source>
</reference>
<comment type="caution">
    <text evidence="2">The sequence shown here is derived from an EMBL/GenBank/DDBJ whole genome shotgun (WGS) entry which is preliminary data.</text>
</comment>
<dbReference type="RefSeq" id="WP_204843069.1">
    <property type="nucleotide sequence ID" value="NZ_JAFBCL010000001.1"/>
</dbReference>
<accession>A0ABS2S8M9</accession>
<protein>
    <submittedName>
        <fullName evidence="2">Transcriptional regulator with XRE-family HTH domain</fullName>
    </submittedName>
</protein>
<dbReference type="Gene3D" id="1.10.260.40">
    <property type="entry name" value="lambda repressor-like DNA-binding domains"/>
    <property type="match status" value="1"/>
</dbReference>